<keyword evidence="1" id="KW-0863">Zinc-finger</keyword>
<dbReference type="PROSITE" id="PS50157">
    <property type="entry name" value="ZINC_FINGER_C2H2_2"/>
    <property type="match status" value="1"/>
</dbReference>
<evidence type="ECO:0000313" key="5">
    <source>
        <dbReference type="Proteomes" id="UP000827549"/>
    </source>
</evidence>
<reference evidence="4" key="1">
    <citation type="submission" date="2023-10" db="EMBL/GenBank/DDBJ databases">
        <authorList>
            <person name="Noh H."/>
        </authorList>
    </citation>
    <scope>NUCLEOTIDE SEQUENCE</scope>
    <source>
        <strain evidence="4">DUCC4014</strain>
    </source>
</reference>
<dbReference type="GO" id="GO:0008270">
    <property type="term" value="F:zinc ion binding"/>
    <property type="evidence" value="ECO:0007669"/>
    <property type="project" value="UniProtKB-KW"/>
</dbReference>
<feature type="region of interest" description="Disordered" evidence="2">
    <location>
        <begin position="180"/>
        <end position="253"/>
    </location>
</feature>
<feature type="region of interest" description="Disordered" evidence="2">
    <location>
        <begin position="129"/>
        <end position="163"/>
    </location>
</feature>
<feature type="compositionally biased region" description="Low complexity" evidence="2">
    <location>
        <begin position="129"/>
        <end position="142"/>
    </location>
</feature>
<feature type="compositionally biased region" description="Polar residues" evidence="2">
    <location>
        <begin position="183"/>
        <end position="197"/>
    </location>
</feature>
<evidence type="ECO:0000313" key="4">
    <source>
        <dbReference type="EMBL" id="WOO77148.1"/>
    </source>
</evidence>
<evidence type="ECO:0000256" key="1">
    <source>
        <dbReference type="PROSITE-ProRule" id="PRU00042"/>
    </source>
</evidence>
<keyword evidence="1" id="KW-0479">Metal-binding</keyword>
<dbReference type="PROSITE" id="PS00028">
    <property type="entry name" value="ZINC_FINGER_C2H2_1"/>
    <property type="match status" value="1"/>
</dbReference>
<dbReference type="RefSeq" id="XP_062623180.1">
    <property type="nucleotide sequence ID" value="XM_062767196.1"/>
</dbReference>
<keyword evidence="1" id="KW-0862">Zinc</keyword>
<feature type="domain" description="C2H2-type" evidence="3">
    <location>
        <begin position="19"/>
        <end position="49"/>
    </location>
</feature>
<evidence type="ECO:0000259" key="3">
    <source>
        <dbReference type="PROSITE" id="PS50157"/>
    </source>
</evidence>
<sequence length="253" mass="26354">MSSSSSNNTNATASSSRHYPCKWDYCARTFGTIDELKAHFSFDHIQHERPAYIPSHKRRRRADGTWALVEENYEPSFPAITSQSTADITGSTAPSFAIPSLPGAPFYNDALAPPDPALTAPVDFGAFLRSPSPTSPARASIPLQSTPASQVPPPSSALEAAGTAGSSAAGISAASSGPFPTQAFPSTQLFSQPSQASLAAEHSNDSSWGQPPDDAGAPRPPQTIAFGARAPPSDSPARRVSASGVGFSWGLKK</sequence>
<accession>A0AAF0XZN7</accession>
<dbReference type="Proteomes" id="UP000827549">
    <property type="component" value="Chromosome 1"/>
</dbReference>
<dbReference type="InterPro" id="IPR013087">
    <property type="entry name" value="Znf_C2H2_type"/>
</dbReference>
<protein>
    <recommendedName>
        <fullName evidence="3">C2H2-type domain-containing protein</fullName>
    </recommendedName>
</protein>
<gene>
    <name evidence="4" type="ORF">LOC62_01G000738</name>
</gene>
<dbReference type="GeneID" id="87803996"/>
<keyword evidence="5" id="KW-1185">Reference proteome</keyword>
<organism evidence="4 5">
    <name type="scientific">Vanrija pseudolonga</name>
    <dbReference type="NCBI Taxonomy" id="143232"/>
    <lineage>
        <taxon>Eukaryota</taxon>
        <taxon>Fungi</taxon>
        <taxon>Dikarya</taxon>
        <taxon>Basidiomycota</taxon>
        <taxon>Agaricomycotina</taxon>
        <taxon>Tremellomycetes</taxon>
        <taxon>Trichosporonales</taxon>
        <taxon>Trichosporonaceae</taxon>
        <taxon>Vanrija</taxon>
    </lineage>
</organism>
<name>A0AAF0XZN7_9TREE</name>
<proteinExistence type="predicted"/>
<dbReference type="AlphaFoldDB" id="A0AAF0XZN7"/>
<evidence type="ECO:0000256" key="2">
    <source>
        <dbReference type="SAM" id="MobiDB-lite"/>
    </source>
</evidence>
<dbReference type="EMBL" id="CP086714">
    <property type="protein sequence ID" value="WOO77148.1"/>
    <property type="molecule type" value="Genomic_DNA"/>
</dbReference>